<feature type="transmembrane region" description="Helical" evidence="1">
    <location>
        <begin position="12"/>
        <end position="33"/>
    </location>
</feature>
<dbReference type="Pfam" id="PF02517">
    <property type="entry name" value="Rce1-like"/>
    <property type="match status" value="1"/>
</dbReference>
<protein>
    <submittedName>
        <fullName evidence="3">CAAX amino terminal protease</fullName>
    </submittedName>
</protein>
<evidence type="ECO:0000259" key="2">
    <source>
        <dbReference type="Pfam" id="PF02517"/>
    </source>
</evidence>
<evidence type="ECO:0000256" key="1">
    <source>
        <dbReference type="SAM" id="Phobius"/>
    </source>
</evidence>
<dbReference type="GO" id="GO:0006508">
    <property type="term" value="P:proteolysis"/>
    <property type="evidence" value="ECO:0007669"/>
    <property type="project" value="UniProtKB-KW"/>
</dbReference>
<dbReference type="InterPro" id="IPR003675">
    <property type="entry name" value="Rce1/LyrA-like_dom"/>
</dbReference>
<keyword evidence="1" id="KW-0812">Transmembrane</keyword>
<dbReference type="EMBL" id="CGIH01000032">
    <property type="protein sequence ID" value="CFX85019.1"/>
    <property type="molecule type" value="Genomic_DNA"/>
</dbReference>
<dbReference type="Proteomes" id="UP000045545">
    <property type="component" value="Unassembled WGS sequence"/>
</dbReference>
<proteinExistence type="predicted"/>
<feature type="domain" description="CAAX prenyl protease 2/Lysostaphin resistance protein A-like" evidence="2">
    <location>
        <begin position="135"/>
        <end position="221"/>
    </location>
</feature>
<evidence type="ECO:0000313" key="4">
    <source>
        <dbReference type="Proteomes" id="UP000045545"/>
    </source>
</evidence>
<feature type="transmembrane region" description="Helical" evidence="1">
    <location>
        <begin position="45"/>
        <end position="71"/>
    </location>
</feature>
<dbReference type="PANTHER" id="PTHR43592:SF15">
    <property type="entry name" value="CAAX AMINO TERMINAL PROTEASE FAMILY PROTEIN"/>
    <property type="match status" value="1"/>
</dbReference>
<reference evidence="3 4" key="1">
    <citation type="submission" date="2015-03" db="EMBL/GenBank/DDBJ databases">
        <authorList>
            <person name="Murphy D."/>
        </authorList>
    </citation>
    <scope>NUCLEOTIDE SEQUENCE [LARGE SCALE GENOMIC DNA]</scope>
    <source>
        <strain evidence="3 4">OL-4</strain>
    </source>
</reference>
<keyword evidence="1" id="KW-1133">Transmembrane helix</keyword>
<keyword evidence="3" id="KW-0378">Hydrolase</keyword>
<accession>A0A0E4GCM6</accession>
<dbReference type="GO" id="GO:0004175">
    <property type="term" value="F:endopeptidase activity"/>
    <property type="evidence" value="ECO:0007669"/>
    <property type="project" value="UniProtKB-ARBA"/>
</dbReference>
<dbReference type="AlphaFoldDB" id="A0A0E4GCM6"/>
<sequence length="236" mass="25709">MVAKPRWGFLDIIIVYLGILGTGIIVSLLGSNIPQIAAGFGLGDIGFFLFAFLLQFLATIGLVYIMAVVVAQGSWSDLGIKSTHPNNYLEYGVLGGVLLVILVVFLGAFIKQFQPELPPQYYEEMLRSAGNLPVFIPVFLAGVVLAPISEEIFYRGMVYPVFREYLGPFWGAIGAGLIFGLAHWDLWRALPLSIGGAVLCYIYEKTGSIWVPAVAHGIWNGTMALAVYLSIFKGLV</sequence>
<evidence type="ECO:0000313" key="3">
    <source>
        <dbReference type="EMBL" id="CFX85019.1"/>
    </source>
</evidence>
<feature type="transmembrane region" description="Helical" evidence="1">
    <location>
        <begin position="169"/>
        <end position="187"/>
    </location>
</feature>
<feature type="transmembrane region" description="Helical" evidence="1">
    <location>
        <begin position="91"/>
        <end position="110"/>
    </location>
</feature>
<name>A0A0E4GCM6_9FIRM</name>
<dbReference type="RefSeq" id="WP_046498424.1">
    <property type="nucleotide sequence ID" value="NZ_CGIH01000032.1"/>
</dbReference>
<feature type="transmembrane region" description="Helical" evidence="1">
    <location>
        <begin position="131"/>
        <end position="149"/>
    </location>
</feature>
<keyword evidence="4" id="KW-1185">Reference proteome</keyword>
<keyword evidence="3" id="KW-0645">Protease</keyword>
<dbReference type="PANTHER" id="PTHR43592">
    <property type="entry name" value="CAAX AMINO TERMINAL PROTEASE"/>
    <property type="match status" value="1"/>
</dbReference>
<dbReference type="GO" id="GO:0080120">
    <property type="term" value="P:CAAX-box protein maturation"/>
    <property type="evidence" value="ECO:0007669"/>
    <property type="project" value="UniProtKB-ARBA"/>
</dbReference>
<gene>
    <name evidence="3" type="ORF">2023</name>
</gene>
<organism evidence="3 4">
    <name type="scientific">Syntrophomonas zehnderi OL-4</name>
    <dbReference type="NCBI Taxonomy" id="690567"/>
    <lineage>
        <taxon>Bacteria</taxon>
        <taxon>Bacillati</taxon>
        <taxon>Bacillota</taxon>
        <taxon>Clostridia</taxon>
        <taxon>Eubacteriales</taxon>
        <taxon>Syntrophomonadaceae</taxon>
        <taxon>Syntrophomonas</taxon>
    </lineage>
</organism>
<keyword evidence="1" id="KW-0472">Membrane</keyword>
<dbReference type="STRING" id="690567.2023"/>
<feature type="transmembrane region" description="Helical" evidence="1">
    <location>
        <begin position="208"/>
        <end position="231"/>
    </location>
</feature>